<feature type="domain" description="Pyruvate carboxyltransferase" evidence="8">
    <location>
        <begin position="25"/>
        <end position="86"/>
    </location>
</feature>
<evidence type="ECO:0000256" key="7">
    <source>
        <dbReference type="SAM" id="MobiDB-lite"/>
    </source>
</evidence>
<dbReference type="EMBL" id="BSUZ01000001">
    <property type="protein sequence ID" value="GMA88752.1"/>
    <property type="molecule type" value="Genomic_DNA"/>
</dbReference>
<evidence type="ECO:0000256" key="2">
    <source>
        <dbReference type="ARBA" id="ARBA00022325"/>
    </source>
</evidence>
<sequence>MGCERETGVTSVTDVTDLGSVQGFQVYDTTLRDGAQQEGLTLSVGDKPAIAGHLDDLGVGFIEGGWPGAIPKDTEFFARAARDLQPAHRPGSRRSARPGARVSWRPTTRRCARCSTRRRPW</sequence>
<dbReference type="Pfam" id="PF00682">
    <property type="entry name" value="HMGL-like"/>
    <property type="match status" value="1"/>
</dbReference>
<feature type="region of interest" description="Disordered" evidence="7">
    <location>
        <begin position="84"/>
        <end position="109"/>
    </location>
</feature>
<gene>
    <name evidence="9" type="ORF">GCM10025868_40020</name>
</gene>
<dbReference type="SUPFAM" id="SSF51569">
    <property type="entry name" value="Aldolase"/>
    <property type="match status" value="1"/>
</dbReference>
<evidence type="ECO:0000313" key="9">
    <source>
        <dbReference type="EMBL" id="GMA88752.1"/>
    </source>
</evidence>
<evidence type="ECO:0000256" key="5">
    <source>
        <dbReference type="ARBA" id="ARBA00048263"/>
    </source>
</evidence>
<comment type="catalytic activity">
    <reaction evidence="5">
        <text>pyruvate + acetyl-CoA + H2O = (3R)-citramalate + CoA + H(+)</text>
        <dbReference type="Rhea" id="RHEA:19045"/>
        <dbReference type="ChEBI" id="CHEBI:15361"/>
        <dbReference type="ChEBI" id="CHEBI:15377"/>
        <dbReference type="ChEBI" id="CHEBI:15378"/>
        <dbReference type="ChEBI" id="CHEBI:30934"/>
        <dbReference type="ChEBI" id="CHEBI:57287"/>
        <dbReference type="ChEBI" id="CHEBI:57288"/>
        <dbReference type="EC" id="2.3.3.21"/>
    </reaction>
</comment>
<dbReference type="PANTHER" id="PTHR43538:SF1">
    <property type="entry name" value="(R)-CITRAMALATE SYNTHASE"/>
    <property type="match status" value="1"/>
</dbReference>
<evidence type="ECO:0000259" key="8">
    <source>
        <dbReference type="Pfam" id="PF00682"/>
    </source>
</evidence>
<keyword evidence="10" id="KW-1185">Reference proteome</keyword>
<dbReference type="EC" id="2.3.3.21" evidence="4"/>
<accession>A0ABQ6JKI1</accession>
<dbReference type="Proteomes" id="UP001157017">
    <property type="component" value="Unassembled WGS sequence"/>
</dbReference>
<dbReference type="InterPro" id="IPR000891">
    <property type="entry name" value="PYR_CT"/>
</dbReference>
<dbReference type="InterPro" id="IPR002034">
    <property type="entry name" value="AIPM/Hcit_synth_CS"/>
</dbReference>
<dbReference type="PANTHER" id="PTHR43538">
    <property type="entry name" value="ALPHA-IPM SYNTHASE/HOMOCITRATE SYNTHASE"/>
    <property type="match status" value="1"/>
</dbReference>
<reference evidence="10" key="1">
    <citation type="journal article" date="2019" name="Int. J. Syst. Evol. Microbiol.">
        <title>The Global Catalogue of Microorganisms (GCM) 10K type strain sequencing project: providing services to taxonomists for standard genome sequencing and annotation.</title>
        <authorList>
            <consortium name="The Broad Institute Genomics Platform"/>
            <consortium name="The Broad Institute Genome Sequencing Center for Infectious Disease"/>
            <person name="Wu L."/>
            <person name="Ma J."/>
        </authorList>
    </citation>
    <scope>NUCLEOTIDE SEQUENCE [LARGE SCALE GENOMIC DNA]</scope>
    <source>
        <strain evidence="10">NBRC 108730</strain>
    </source>
</reference>
<dbReference type="InterPro" id="IPR013785">
    <property type="entry name" value="Aldolase_TIM"/>
</dbReference>
<evidence type="ECO:0000313" key="10">
    <source>
        <dbReference type="Proteomes" id="UP001157017"/>
    </source>
</evidence>
<evidence type="ECO:0000256" key="3">
    <source>
        <dbReference type="ARBA" id="ARBA00022679"/>
    </source>
</evidence>
<evidence type="ECO:0000256" key="4">
    <source>
        <dbReference type="ARBA" id="ARBA00034330"/>
    </source>
</evidence>
<dbReference type="InterPro" id="IPR005675">
    <property type="entry name" value="Citramal_synthase"/>
</dbReference>
<dbReference type="Gene3D" id="3.20.20.70">
    <property type="entry name" value="Aldolase class I"/>
    <property type="match status" value="1"/>
</dbReference>
<dbReference type="PROSITE" id="PS00815">
    <property type="entry name" value="AIPM_HOMOCIT_SYNTH_1"/>
    <property type="match status" value="1"/>
</dbReference>
<organism evidence="9 10">
    <name type="scientific">Angustibacter aerolatus</name>
    <dbReference type="NCBI Taxonomy" id="1162965"/>
    <lineage>
        <taxon>Bacteria</taxon>
        <taxon>Bacillati</taxon>
        <taxon>Actinomycetota</taxon>
        <taxon>Actinomycetes</taxon>
        <taxon>Kineosporiales</taxon>
        <taxon>Kineosporiaceae</taxon>
    </lineage>
</organism>
<comment type="caution">
    <text evidence="9">The sequence shown here is derived from an EMBL/GenBank/DDBJ whole genome shotgun (WGS) entry which is preliminary data.</text>
</comment>
<protein>
    <recommendedName>
        <fullName evidence="2">(R)-citramalate synthase</fullName>
        <ecNumber evidence="4">2.3.3.21</ecNumber>
    </recommendedName>
</protein>
<evidence type="ECO:0000256" key="6">
    <source>
        <dbReference type="RuleBase" id="RU003523"/>
    </source>
</evidence>
<comment type="similarity">
    <text evidence="6">Belongs to the alpha-IPM synthase/homocitrate synthase family.</text>
</comment>
<keyword evidence="3 6" id="KW-0808">Transferase</keyword>
<name>A0ABQ6JKI1_9ACTN</name>
<comment type="pathway">
    <text evidence="1">Amino-acid biosynthesis; L-isoleucine biosynthesis; 2-oxobutanoate from pyruvate: step 1/3.</text>
</comment>
<evidence type="ECO:0000256" key="1">
    <source>
        <dbReference type="ARBA" id="ARBA00004743"/>
    </source>
</evidence>
<proteinExistence type="inferred from homology"/>